<gene>
    <name evidence="1" type="primary">ESP3_3</name>
    <name evidence="1" type="ORF">A4A49_30992</name>
</gene>
<keyword evidence="2" id="KW-1185">Reference proteome</keyword>
<sequence>MAFDLKTWVGEKLRSLGYNSTTTELDIAHIISTSKRCSSPEDLANQFVDTGMLSSCDETSVSQFAQEIFARVERKNRTNVYVQREKEAALLH</sequence>
<dbReference type="SMR" id="A0A314L4V4"/>
<proteinExistence type="predicted"/>
<accession>A0A314L4V4</accession>
<dbReference type="GO" id="GO:0004386">
    <property type="term" value="F:helicase activity"/>
    <property type="evidence" value="ECO:0007669"/>
    <property type="project" value="UniProtKB-KW"/>
</dbReference>
<keyword evidence="1" id="KW-0067">ATP-binding</keyword>
<keyword evidence="1" id="KW-0378">Hydrolase</keyword>
<keyword evidence="1" id="KW-0347">Helicase</keyword>
<organism evidence="1 2">
    <name type="scientific">Nicotiana attenuata</name>
    <name type="common">Coyote tobacco</name>
    <dbReference type="NCBI Taxonomy" id="49451"/>
    <lineage>
        <taxon>Eukaryota</taxon>
        <taxon>Viridiplantae</taxon>
        <taxon>Streptophyta</taxon>
        <taxon>Embryophyta</taxon>
        <taxon>Tracheophyta</taxon>
        <taxon>Spermatophyta</taxon>
        <taxon>Magnoliopsida</taxon>
        <taxon>eudicotyledons</taxon>
        <taxon>Gunneridae</taxon>
        <taxon>Pentapetalae</taxon>
        <taxon>asterids</taxon>
        <taxon>lamiids</taxon>
        <taxon>Solanales</taxon>
        <taxon>Solanaceae</taxon>
        <taxon>Nicotianoideae</taxon>
        <taxon>Nicotianeae</taxon>
        <taxon>Nicotiana</taxon>
    </lineage>
</organism>
<comment type="caution">
    <text evidence="1">The sequence shown here is derived from an EMBL/GenBank/DDBJ whole genome shotgun (WGS) entry which is preliminary data.</text>
</comment>
<dbReference type="AlphaFoldDB" id="A0A314L4V4"/>
<keyword evidence="1" id="KW-0547">Nucleotide-binding</keyword>
<dbReference type="EMBL" id="MJEQ01000394">
    <property type="protein sequence ID" value="OIT36751.1"/>
    <property type="molecule type" value="Genomic_DNA"/>
</dbReference>
<dbReference type="Proteomes" id="UP000187609">
    <property type="component" value="Unassembled WGS sequence"/>
</dbReference>
<protein>
    <submittedName>
        <fullName evidence="1">Pre-mrna-splicing factor atp-dependent rna helicase deah1</fullName>
    </submittedName>
</protein>
<dbReference type="STRING" id="49451.A0A314L4V4"/>
<evidence type="ECO:0000313" key="2">
    <source>
        <dbReference type="Proteomes" id="UP000187609"/>
    </source>
</evidence>
<name>A0A314L4V4_NICAT</name>
<dbReference type="Gramene" id="OIT36751">
    <property type="protein sequence ID" value="OIT36751"/>
    <property type="gene ID" value="A4A49_30992"/>
</dbReference>
<evidence type="ECO:0000313" key="1">
    <source>
        <dbReference type="EMBL" id="OIT36751.1"/>
    </source>
</evidence>
<reference evidence="1" key="1">
    <citation type="submission" date="2016-11" db="EMBL/GenBank/DDBJ databases">
        <title>The genome of Nicotiana attenuata.</title>
        <authorList>
            <person name="Xu S."/>
            <person name="Brockmoeller T."/>
            <person name="Gaquerel E."/>
            <person name="Navarro A."/>
            <person name="Kuhl H."/>
            <person name="Gase K."/>
            <person name="Ling Z."/>
            <person name="Zhou W."/>
            <person name="Kreitzer C."/>
            <person name="Stanke M."/>
            <person name="Tang H."/>
            <person name="Lyons E."/>
            <person name="Pandey P."/>
            <person name="Pandey S.P."/>
            <person name="Timmermann B."/>
            <person name="Baldwin I.T."/>
        </authorList>
    </citation>
    <scope>NUCLEOTIDE SEQUENCE [LARGE SCALE GENOMIC DNA]</scope>
    <source>
        <strain evidence="1">UT</strain>
    </source>
</reference>